<dbReference type="EMBL" id="DUFJ01000067">
    <property type="protein sequence ID" value="HIH33169.1"/>
    <property type="molecule type" value="Genomic_DNA"/>
</dbReference>
<evidence type="ECO:0000313" key="4">
    <source>
        <dbReference type="Proteomes" id="UP000590964"/>
    </source>
</evidence>
<protein>
    <submittedName>
        <fullName evidence="1">Uncharacterized protein</fullName>
    </submittedName>
</protein>
<reference evidence="3" key="3">
    <citation type="submission" date="2021-05" db="EMBL/GenBank/DDBJ databases">
        <title>Protein family content uncovers lineage relationships and bacterial pathway maintenance mechanisms in DPANN archaea.</title>
        <authorList>
            <person name="Castelle C.J."/>
            <person name="Meheust R."/>
            <person name="Jaffe A.L."/>
            <person name="Seitz K."/>
            <person name="Gong X."/>
            <person name="Baker B.J."/>
            <person name="Banfield J.F."/>
        </authorList>
    </citation>
    <scope>NUCLEOTIDE SEQUENCE</scope>
    <source>
        <strain evidence="3">RIFCSPLOWO2_01_FULL_43_13</strain>
    </source>
</reference>
<accession>A0A7J4JVF8</accession>
<dbReference type="EMBL" id="JAGVWB010000012">
    <property type="protein sequence ID" value="MBS3058141.1"/>
    <property type="molecule type" value="Genomic_DNA"/>
</dbReference>
<evidence type="ECO:0000313" key="1">
    <source>
        <dbReference type="EMBL" id="HIH21708.1"/>
    </source>
</evidence>
<evidence type="ECO:0000313" key="2">
    <source>
        <dbReference type="EMBL" id="HIH33169.1"/>
    </source>
</evidence>
<reference evidence="1" key="1">
    <citation type="journal article" date="2020" name="bioRxiv">
        <title>A rank-normalized archaeal taxonomy based on genome phylogeny resolves widespread incomplete and uneven classifications.</title>
        <authorList>
            <person name="Rinke C."/>
            <person name="Chuvochina M."/>
            <person name="Mussig A.J."/>
            <person name="Chaumeil P.-A."/>
            <person name="Waite D.W."/>
            <person name="Whitman W.B."/>
            <person name="Parks D.H."/>
            <person name="Hugenholtz P."/>
        </authorList>
    </citation>
    <scope>NUCLEOTIDE SEQUENCE</scope>
    <source>
        <strain evidence="2">UBA10036</strain>
        <strain evidence="1">UBA10191</strain>
    </source>
</reference>
<dbReference type="Proteomes" id="UP000680185">
    <property type="component" value="Unassembled WGS sequence"/>
</dbReference>
<dbReference type="Proteomes" id="UP000590964">
    <property type="component" value="Unassembled WGS sequence"/>
</dbReference>
<evidence type="ECO:0000313" key="3">
    <source>
        <dbReference type="EMBL" id="MBS3058141.1"/>
    </source>
</evidence>
<proteinExistence type="predicted"/>
<dbReference type="Proteomes" id="UP000527315">
    <property type="component" value="Unassembled WGS sequence"/>
</dbReference>
<dbReference type="AlphaFoldDB" id="A0A7J4JVF8"/>
<name>A0A7J4JVF8_9ARCH</name>
<gene>
    <name evidence="1" type="ORF">HA222_03570</name>
    <name evidence="2" type="ORF">HA227_02855</name>
    <name evidence="3" type="ORF">J4478_01950</name>
</gene>
<organism evidence="1 4">
    <name type="scientific">Candidatus Iainarchaeum sp</name>
    <dbReference type="NCBI Taxonomy" id="3101447"/>
    <lineage>
        <taxon>Archaea</taxon>
        <taxon>Candidatus Iainarchaeota</taxon>
        <taxon>Candidatus Iainarchaeia</taxon>
        <taxon>Candidatus Iainarchaeales</taxon>
        <taxon>Candidatus Iainarchaeaceae</taxon>
        <taxon>Candidatus Iainarchaeum</taxon>
    </lineage>
</organism>
<reference evidence="3" key="2">
    <citation type="submission" date="2021-03" db="EMBL/GenBank/DDBJ databases">
        <authorList>
            <person name="Jaffe A."/>
        </authorList>
    </citation>
    <scope>NUCLEOTIDE SEQUENCE</scope>
    <source>
        <strain evidence="3">RIFCSPLOWO2_01_FULL_43_13</strain>
    </source>
</reference>
<dbReference type="EMBL" id="DUFW01000060">
    <property type="protein sequence ID" value="HIH21708.1"/>
    <property type="molecule type" value="Genomic_DNA"/>
</dbReference>
<comment type="caution">
    <text evidence="1">The sequence shown here is derived from an EMBL/GenBank/DDBJ whole genome shotgun (WGS) entry which is preliminary data.</text>
</comment>
<sequence>MGKDFKEEEERLRFLISKVDSEILRFSEIKQKMEERQEDFNRSLRIEGMQPVPVIFQPSSSSKDLLDELTEHILELNKLKNLVAQKLNLVIKEEELFQKIRQKHGSDVELRKLPAGDFEIVVNDAQTQQAFSQMQASRKNLSGLKKTIQELSTG</sequence>